<dbReference type="OrthoDB" id="73875at2759"/>
<evidence type="ECO:0000256" key="1">
    <source>
        <dbReference type="SAM" id="SignalP"/>
    </source>
</evidence>
<evidence type="ECO:0000313" key="3">
    <source>
        <dbReference type="EMBL" id="RKU49538.1"/>
    </source>
</evidence>
<dbReference type="EMBL" id="QVQW01000001">
    <property type="protein sequence ID" value="RKU49538.1"/>
    <property type="molecule type" value="Genomic_DNA"/>
</dbReference>
<reference evidence="3 4" key="1">
    <citation type="submission" date="2018-08" db="EMBL/GenBank/DDBJ databases">
        <title>Draft genome of the lignicolous fungus Coniochaeta pulveracea.</title>
        <authorList>
            <person name="Borstlap C.J."/>
            <person name="De Witt R.N."/>
            <person name="Botha A."/>
            <person name="Volschenk H."/>
        </authorList>
    </citation>
    <scope>NUCLEOTIDE SEQUENCE [LARGE SCALE GENOMIC DNA]</scope>
    <source>
        <strain evidence="3 4">CAB683</strain>
    </source>
</reference>
<dbReference type="AlphaFoldDB" id="A0A420YNU9"/>
<keyword evidence="4" id="KW-1185">Reference proteome</keyword>
<proteinExistence type="predicted"/>
<feature type="chain" id="PRO_5019098685" description="Ecp2 effector protein-like domain-containing protein" evidence="1">
    <location>
        <begin position="21"/>
        <end position="162"/>
    </location>
</feature>
<organism evidence="3 4">
    <name type="scientific">Coniochaeta pulveracea</name>
    <dbReference type="NCBI Taxonomy" id="177199"/>
    <lineage>
        <taxon>Eukaryota</taxon>
        <taxon>Fungi</taxon>
        <taxon>Dikarya</taxon>
        <taxon>Ascomycota</taxon>
        <taxon>Pezizomycotina</taxon>
        <taxon>Sordariomycetes</taxon>
        <taxon>Sordariomycetidae</taxon>
        <taxon>Coniochaetales</taxon>
        <taxon>Coniochaetaceae</taxon>
        <taxon>Coniochaeta</taxon>
    </lineage>
</organism>
<protein>
    <recommendedName>
        <fullName evidence="2">Ecp2 effector protein-like domain-containing protein</fullName>
    </recommendedName>
</protein>
<accession>A0A420YNU9</accession>
<evidence type="ECO:0000259" key="2">
    <source>
        <dbReference type="Pfam" id="PF14856"/>
    </source>
</evidence>
<feature type="domain" description="Ecp2 effector protein-like" evidence="2">
    <location>
        <begin position="42"/>
        <end position="143"/>
    </location>
</feature>
<feature type="signal peptide" evidence="1">
    <location>
        <begin position="1"/>
        <end position="20"/>
    </location>
</feature>
<sequence length="162" mass="17838">MRLLQTFGILTTFLLGSSRTAPVPDPDPKSILDFLPKKHVHDCGKSTWYNDTSVDSPLASDCMVVVTNIQNGGSWTVENFISKEHQLVQYGTCAFSVVGSEPNALATYYMIGNEDIRSAIIESVNRYMGAGSGRVGAWGRFHCQGGAPSYGYDVKWRIFPNH</sequence>
<gene>
    <name evidence="3" type="ORF">DL546_009056</name>
</gene>
<name>A0A420YNU9_9PEZI</name>
<dbReference type="STRING" id="177199.A0A420YNU9"/>
<evidence type="ECO:0000313" key="4">
    <source>
        <dbReference type="Proteomes" id="UP000275385"/>
    </source>
</evidence>
<dbReference type="InterPro" id="IPR029226">
    <property type="entry name" value="Ecp2-like"/>
</dbReference>
<comment type="caution">
    <text evidence="3">The sequence shown here is derived from an EMBL/GenBank/DDBJ whole genome shotgun (WGS) entry which is preliminary data.</text>
</comment>
<dbReference type="Pfam" id="PF14856">
    <property type="entry name" value="Hce2"/>
    <property type="match status" value="1"/>
</dbReference>
<keyword evidence="1" id="KW-0732">Signal</keyword>
<dbReference type="Proteomes" id="UP000275385">
    <property type="component" value="Unassembled WGS sequence"/>
</dbReference>